<feature type="binding site" evidence="1">
    <location>
        <position position="114"/>
    </location>
    <ligand>
        <name>Mg(2+)</name>
        <dbReference type="ChEBI" id="CHEBI:18420"/>
    </ligand>
</feature>
<dbReference type="RefSeq" id="WP_277834537.1">
    <property type="nucleotide sequence ID" value="NZ_JAAIVF010000006.1"/>
</dbReference>
<dbReference type="GO" id="GO:0005829">
    <property type="term" value="C:cytosol"/>
    <property type="evidence" value="ECO:0007669"/>
    <property type="project" value="TreeGrafter"/>
</dbReference>
<dbReference type="GO" id="GO:0005524">
    <property type="term" value="F:ATP binding"/>
    <property type="evidence" value="ECO:0007669"/>
    <property type="project" value="UniProtKB-UniRule"/>
</dbReference>
<evidence type="ECO:0000256" key="1">
    <source>
        <dbReference type="HAMAP-Rule" id="MF_00336"/>
    </source>
</evidence>
<dbReference type="SUPFAM" id="SSF52540">
    <property type="entry name" value="P-loop containing nucleoside triphosphate hydrolases"/>
    <property type="match status" value="1"/>
</dbReference>
<feature type="binding site" evidence="1">
    <location>
        <begin position="114"/>
        <end position="117"/>
    </location>
    <ligand>
        <name>ATP</name>
        <dbReference type="ChEBI" id="CHEBI:30616"/>
    </ligand>
</feature>
<keyword evidence="3" id="KW-1185">Reference proteome</keyword>
<gene>
    <name evidence="1 2" type="primary">bioD</name>
    <name evidence="2" type="ORF">NVS88_02825</name>
</gene>
<comment type="catalytic activity">
    <reaction evidence="1">
        <text>(7R,8S)-7,8-diammoniononanoate + CO2 + ATP = (4R,5S)-dethiobiotin + ADP + phosphate + 3 H(+)</text>
        <dbReference type="Rhea" id="RHEA:15805"/>
        <dbReference type="ChEBI" id="CHEBI:15378"/>
        <dbReference type="ChEBI" id="CHEBI:16526"/>
        <dbReference type="ChEBI" id="CHEBI:30616"/>
        <dbReference type="ChEBI" id="CHEBI:43474"/>
        <dbReference type="ChEBI" id="CHEBI:149469"/>
        <dbReference type="ChEBI" id="CHEBI:149473"/>
        <dbReference type="ChEBI" id="CHEBI:456216"/>
        <dbReference type="EC" id="6.3.3.3"/>
    </reaction>
</comment>
<dbReference type="GO" id="GO:0000287">
    <property type="term" value="F:magnesium ion binding"/>
    <property type="evidence" value="ECO:0007669"/>
    <property type="project" value="UniProtKB-UniRule"/>
</dbReference>
<keyword evidence="1" id="KW-0547">Nucleotide-binding</keyword>
<dbReference type="HAMAP" id="MF_00336">
    <property type="entry name" value="BioD"/>
    <property type="match status" value="1"/>
</dbReference>
<accession>A0A9X4LYF6</accession>
<dbReference type="PIRSF" id="PIRSF006755">
    <property type="entry name" value="DTB_synth"/>
    <property type="match status" value="1"/>
</dbReference>
<evidence type="ECO:0000313" key="3">
    <source>
        <dbReference type="Proteomes" id="UP001152755"/>
    </source>
</evidence>
<reference evidence="2" key="1">
    <citation type="submission" date="2022-08" db="EMBL/GenBank/DDBJ databases">
        <title>Genome analysis of Corynebacteriales strain.</title>
        <authorList>
            <person name="Lee S.D."/>
        </authorList>
    </citation>
    <scope>NUCLEOTIDE SEQUENCE</scope>
    <source>
        <strain evidence="2">D3-21</strain>
    </source>
</reference>
<feature type="binding site" evidence="1">
    <location>
        <begin position="12"/>
        <end position="17"/>
    </location>
    <ligand>
        <name>ATP</name>
        <dbReference type="ChEBI" id="CHEBI:30616"/>
    </ligand>
</feature>
<comment type="similarity">
    <text evidence="1">Belongs to the dethiobiotin synthetase family.</text>
</comment>
<dbReference type="GO" id="GO:0004141">
    <property type="term" value="F:dethiobiotin synthase activity"/>
    <property type="evidence" value="ECO:0007669"/>
    <property type="project" value="UniProtKB-UniRule"/>
</dbReference>
<dbReference type="Pfam" id="PF13500">
    <property type="entry name" value="AAA_26"/>
    <property type="match status" value="1"/>
</dbReference>
<comment type="caution">
    <text evidence="2">The sequence shown here is derived from an EMBL/GenBank/DDBJ whole genome shotgun (WGS) entry which is preliminary data.</text>
</comment>
<keyword evidence="1" id="KW-0067">ATP-binding</keyword>
<feature type="binding site" evidence="1">
    <location>
        <position position="50"/>
    </location>
    <ligand>
        <name>ATP</name>
        <dbReference type="ChEBI" id="CHEBI:30616"/>
    </ligand>
</feature>
<comment type="cofactor">
    <cofactor evidence="1">
        <name>Mg(2+)</name>
        <dbReference type="ChEBI" id="CHEBI:18420"/>
    </cofactor>
</comment>
<dbReference type="Proteomes" id="UP001152755">
    <property type="component" value="Unassembled WGS sequence"/>
</dbReference>
<comment type="subunit">
    <text evidence="1">Homodimer.</text>
</comment>
<keyword evidence="1" id="KW-0093">Biotin biosynthesis</keyword>
<dbReference type="Gene3D" id="3.40.50.300">
    <property type="entry name" value="P-loop containing nucleotide triphosphate hydrolases"/>
    <property type="match status" value="1"/>
</dbReference>
<sequence length="233" mass="23445">MSALLVTGTSTDVGKTIATAALAAAARASGASVAVCKPAQTGEAPGVGGDLAVVQRLVGVGPSGIAATVELARYPEPLAPDTAARRAGMAELTRTQVVGAARQLGRDHDLALVEGAGGLLVRLGADGFTLRDVAVDLGAPVLLVADPALGTLNHCALTVEALRSAGVRCAGIVLGSWPDEPDLAMRCNLDDLPSVTGVDLVGRIPAGVGSLDRARFTAQAPGWFDRAWLASLV</sequence>
<feature type="binding site" evidence="1">
    <location>
        <position position="16"/>
    </location>
    <ligand>
        <name>Mg(2+)</name>
        <dbReference type="ChEBI" id="CHEBI:18420"/>
    </ligand>
</feature>
<keyword evidence="1" id="KW-0460">Magnesium</keyword>
<comment type="function">
    <text evidence="1">Catalyzes a mechanistically unusual reaction, the ATP-dependent insertion of CO2 between the N7 and N8 nitrogen atoms of 7,8-diaminopelargonic acid (DAPA, also called 7,8-diammoniononanoate) to form a ureido ring.</text>
</comment>
<keyword evidence="1" id="KW-0963">Cytoplasm</keyword>
<dbReference type="InterPro" id="IPR004472">
    <property type="entry name" value="DTB_synth_BioD"/>
</dbReference>
<dbReference type="PANTHER" id="PTHR43210:SF5">
    <property type="entry name" value="DETHIOBIOTIN SYNTHETASE"/>
    <property type="match status" value="1"/>
</dbReference>
<dbReference type="PANTHER" id="PTHR43210">
    <property type="entry name" value="DETHIOBIOTIN SYNTHETASE"/>
    <property type="match status" value="1"/>
</dbReference>
<comment type="pathway">
    <text evidence="1">Cofactor biosynthesis; biotin biosynthesis; biotin from 7,8-diaminononanoate: step 1/2.</text>
</comment>
<feature type="binding site" evidence="1">
    <location>
        <position position="50"/>
    </location>
    <ligand>
        <name>Mg(2+)</name>
        <dbReference type="ChEBI" id="CHEBI:18420"/>
    </ligand>
</feature>
<proteinExistence type="inferred from homology"/>
<feature type="binding site" evidence="1">
    <location>
        <begin position="175"/>
        <end position="176"/>
    </location>
    <ligand>
        <name>ATP</name>
        <dbReference type="ChEBI" id="CHEBI:30616"/>
    </ligand>
</feature>
<dbReference type="EC" id="6.3.3.3" evidence="1"/>
<comment type="subcellular location">
    <subcellularLocation>
        <location evidence="1">Cytoplasm</location>
    </subcellularLocation>
</comment>
<protein>
    <recommendedName>
        <fullName evidence="1">ATP-dependent dethiobiotin synthetase BioD</fullName>
        <ecNumber evidence="1">6.3.3.3</ecNumber>
    </recommendedName>
    <alternativeName>
        <fullName evidence="1">DTB synthetase</fullName>
        <shortName evidence="1">DTBS</shortName>
    </alternativeName>
    <alternativeName>
        <fullName evidence="1">Dethiobiotin synthase</fullName>
    </alternativeName>
</protein>
<name>A0A9X4LYF6_9ACTN</name>
<dbReference type="GO" id="GO:0009102">
    <property type="term" value="P:biotin biosynthetic process"/>
    <property type="evidence" value="ECO:0007669"/>
    <property type="project" value="UniProtKB-UniRule"/>
</dbReference>
<feature type="binding site" evidence="1">
    <location>
        <position position="41"/>
    </location>
    <ligand>
        <name>substrate</name>
    </ligand>
</feature>
<organism evidence="2 3">
    <name type="scientific">Speluncibacter jeojiensis</name>
    <dbReference type="NCBI Taxonomy" id="2710754"/>
    <lineage>
        <taxon>Bacteria</taxon>
        <taxon>Bacillati</taxon>
        <taxon>Actinomycetota</taxon>
        <taxon>Actinomycetes</taxon>
        <taxon>Mycobacteriales</taxon>
        <taxon>Speluncibacteraceae</taxon>
        <taxon>Speluncibacter</taxon>
    </lineage>
</organism>
<keyword evidence="1 2" id="KW-0436">Ligase</keyword>
<evidence type="ECO:0000313" key="2">
    <source>
        <dbReference type="EMBL" id="MDG3013487.1"/>
    </source>
</evidence>
<dbReference type="CDD" id="cd03109">
    <property type="entry name" value="DTBS"/>
    <property type="match status" value="1"/>
</dbReference>
<dbReference type="AlphaFoldDB" id="A0A9X4LYF6"/>
<comment type="caution">
    <text evidence="1">Lacks conserved residue(s) required for the propagation of feature annotation.</text>
</comment>
<dbReference type="EMBL" id="JANRHA010000001">
    <property type="protein sequence ID" value="MDG3013487.1"/>
    <property type="molecule type" value="Genomic_DNA"/>
</dbReference>
<dbReference type="InterPro" id="IPR027417">
    <property type="entry name" value="P-loop_NTPase"/>
</dbReference>
<keyword evidence="1" id="KW-0479">Metal-binding</keyword>
<feature type="active site" evidence="1">
    <location>
        <position position="37"/>
    </location>
</feature>
<dbReference type="NCBIfam" id="TIGR00347">
    <property type="entry name" value="bioD"/>
    <property type="match status" value="1"/>
</dbReference>